<organism evidence="1 2">
    <name type="scientific">Brassica napus</name>
    <name type="common">Rape</name>
    <dbReference type="NCBI Taxonomy" id="3708"/>
    <lineage>
        <taxon>Eukaryota</taxon>
        <taxon>Viridiplantae</taxon>
        <taxon>Streptophyta</taxon>
        <taxon>Embryophyta</taxon>
        <taxon>Tracheophyta</taxon>
        <taxon>Spermatophyta</taxon>
        <taxon>Magnoliopsida</taxon>
        <taxon>eudicotyledons</taxon>
        <taxon>Gunneridae</taxon>
        <taxon>Pentapetalae</taxon>
        <taxon>rosids</taxon>
        <taxon>malvids</taxon>
        <taxon>Brassicales</taxon>
        <taxon>Brassicaceae</taxon>
        <taxon>Brassiceae</taxon>
        <taxon>Brassica</taxon>
    </lineage>
</organism>
<evidence type="ECO:0000313" key="2">
    <source>
        <dbReference type="Proteomes" id="UP000824890"/>
    </source>
</evidence>
<proteinExistence type="predicted"/>
<feature type="non-terminal residue" evidence="1">
    <location>
        <position position="172"/>
    </location>
</feature>
<protein>
    <submittedName>
        <fullName evidence="1">Uncharacterized protein</fullName>
    </submittedName>
</protein>
<name>A0ABQ8C5U5_BRANA</name>
<reference evidence="1 2" key="1">
    <citation type="submission" date="2021-05" db="EMBL/GenBank/DDBJ databases">
        <title>Genome Assembly of Synthetic Allotetraploid Brassica napus Reveals Homoeologous Exchanges between Subgenomes.</title>
        <authorList>
            <person name="Davis J.T."/>
        </authorList>
    </citation>
    <scope>NUCLEOTIDE SEQUENCE [LARGE SCALE GENOMIC DNA]</scope>
    <source>
        <strain evidence="2">cv. Da-Ae</strain>
        <tissue evidence="1">Seedling</tissue>
    </source>
</reference>
<gene>
    <name evidence="1" type="ORF">HID58_035151</name>
</gene>
<dbReference type="Proteomes" id="UP000824890">
    <property type="component" value="Unassembled WGS sequence"/>
</dbReference>
<comment type="caution">
    <text evidence="1">The sequence shown here is derived from an EMBL/GenBank/DDBJ whole genome shotgun (WGS) entry which is preliminary data.</text>
</comment>
<keyword evidence="2" id="KW-1185">Reference proteome</keyword>
<evidence type="ECO:0000313" key="1">
    <source>
        <dbReference type="EMBL" id="KAH0911830.1"/>
    </source>
</evidence>
<dbReference type="EMBL" id="JAGKQM010000009">
    <property type="protein sequence ID" value="KAH0911830.1"/>
    <property type="molecule type" value="Genomic_DNA"/>
</dbReference>
<accession>A0ABQ8C5U5</accession>
<sequence>MTIRKACVSINARQGSLKAVNVTAWFFLSSFLSMTFVNNGGFANFTERLFYNLCGLVDVIISKKNSLAEESDSLFNRPERSSSVDLSANHCRMQLTAIHIDRSWNLAIESAGSSAEFGFHRLFLRSLSTGTSAVVDSLLSPVRNHLRRRHQQVCLLSPSSVSYIEESFKQID</sequence>